<dbReference type="GO" id="GO:0046556">
    <property type="term" value="F:alpha-L-arabinofuranosidase activity"/>
    <property type="evidence" value="ECO:0007669"/>
    <property type="project" value="UniProtKB-EC"/>
</dbReference>
<dbReference type="SUPFAM" id="SSF57180">
    <property type="entry name" value="Cellulose-binding domain"/>
    <property type="match status" value="1"/>
</dbReference>
<evidence type="ECO:0000256" key="1">
    <source>
        <dbReference type="ARBA" id="ARBA00001462"/>
    </source>
</evidence>
<comment type="subcellular location">
    <subcellularLocation>
        <location evidence="2">Secreted</location>
    </subcellularLocation>
</comment>
<keyword evidence="7" id="KW-0378">Hydrolase</keyword>
<dbReference type="InterPro" id="IPR023296">
    <property type="entry name" value="Glyco_hydro_beta-prop_sf"/>
</dbReference>
<dbReference type="SMART" id="SM00236">
    <property type="entry name" value="fCBD"/>
    <property type="match status" value="1"/>
</dbReference>
<organism evidence="12 13">
    <name type="scientific">Aphanomyces euteiches</name>
    <dbReference type="NCBI Taxonomy" id="100861"/>
    <lineage>
        <taxon>Eukaryota</taxon>
        <taxon>Sar</taxon>
        <taxon>Stramenopiles</taxon>
        <taxon>Oomycota</taxon>
        <taxon>Saprolegniomycetes</taxon>
        <taxon>Saprolegniales</taxon>
        <taxon>Verrucalvaceae</taxon>
        <taxon>Aphanomyces</taxon>
    </lineage>
</organism>
<evidence type="ECO:0000256" key="7">
    <source>
        <dbReference type="ARBA" id="ARBA00022801"/>
    </source>
</evidence>
<evidence type="ECO:0000256" key="5">
    <source>
        <dbReference type="ARBA" id="ARBA00022525"/>
    </source>
</evidence>
<dbReference type="Proteomes" id="UP000481153">
    <property type="component" value="Unassembled WGS sequence"/>
</dbReference>
<feature type="signal peptide" evidence="10">
    <location>
        <begin position="1"/>
        <end position="19"/>
    </location>
</feature>
<evidence type="ECO:0000313" key="12">
    <source>
        <dbReference type="EMBL" id="KAF0742697.1"/>
    </source>
</evidence>
<dbReference type="InterPro" id="IPR035971">
    <property type="entry name" value="CBD_sf"/>
</dbReference>
<feature type="compositionally biased region" description="Low complexity" evidence="9">
    <location>
        <begin position="57"/>
        <end position="87"/>
    </location>
</feature>
<gene>
    <name evidence="12" type="ORF">Ae201684_002398</name>
</gene>
<evidence type="ECO:0000256" key="10">
    <source>
        <dbReference type="SAM" id="SignalP"/>
    </source>
</evidence>
<dbReference type="Pfam" id="PF00734">
    <property type="entry name" value="CBM_1"/>
    <property type="match status" value="1"/>
</dbReference>
<dbReference type="PANTHER" id="PTHR40631:SF2">
    <property type="entry name" value="ALPHA-L-ARABINOFURANOSIDASE"/>
    <property type="match status" value="1"/>
</dbReference>
<comment type="catalytic activity">
    <reaction evidence="1">
        <text>Hydrolysis of terminal non-reducing alpha-L-arabinofuranoside residues in alpha-L-arabinosides.</text>
        <dbReference type="EC" id="3.2.1.55"/>
    </reaction>
</comment>
<dbReference type="EMBL" id="VJMJ01000025">
    <property type="protein sequence ID" value="KAF0742697.1"/>
    <property type="molecule type" value="Genomic_DNA"/>
</dbReference>
<reference evidence="12 13" key="1">
    <citation type="submission" date="2019-07" db="EMBL/GenBank/DDBJ databases">
        <title>Genomics analysis of Aphanomyces spp. identifies a new class of oomycete effector associated with host adaptation.</title>
        <authorList>
            <person name="Gaulin E."/>
        </authorList>
    </citation>
    <scope>NUCLEOTIDE SEQUENCE [LARGE SCALE GENOMIC DNA]</scope>
    <source>
        <strain evidence="12 13">ATCC 201684</strain>
    </source>
</reference>
<evidence type="ECO:0000313" key="13">
    <source>
        <dbReference type="Proteomes" id="UP000481153"/>
    </source>
</evidence>
<dbReference type="GO" id="GO:0005576">
    <property type="term" value="C:extracellular region"/>
    <property type="evidence" value="ECO:0007669"/>
    <property type="project" value="UniProtKB-SubCell"/>
</dbReference>
<accession>A0A6G0XQJ7</accession>
<evidence type="ECO:0000259" key="11">
    <source>
        <dbReference type="PROSITE" id="PS51164"/>
    </source>
</evidence>
<keyword evidence="13" id="KW-1185">Reference proteome</keyword>
<keyword evidence="5" id="KW-0964">Secreted</keyword>
<dbReference type="GO" id="GO:0046373">
    <property type="term" value="P:L-arabinose metabolic process"/>
    <property type="evidence" value="ECO:0007669"/>
    <property type="project" value="InterPro"/>
</dbReference>
<dbReference type="CDD" id="cd08987">
    <property type="entry name" value="GH62"/>
    <property type="match status" value="1"/>
</dbReference>
<dbReference type="SUPFAM" id="SSF75005">
    <property type="entry name" value="Arabinanase/levansucrase/invertase"/>
    <property type="match status" value="1"/>
</dbReference>
<protein>
    <recommendedName>
        <fullName evidence="4">non-reducing end alpha-L-arabinofuranosidase</fullName>
        <ecNumber evidence="4">3.2.1.55</ecNumber>
    </recommendedName>
</protein>
<comment type="similarity">
    <text evidence="3">Belongs to the glycosyl hydrolase 62 family.</text>
</comment>
<evidence type="ECO:0000256" key="9">
    <source>
        <dbReference type="SAM" id="MobiDB-lite"/>
    </source>
</evidence>
<proteinExistence type="inferred from homology"/>
<evidence type="ECO:0000256" key="4">
    <source>
        <dbReference type="ARBA" id="ARBA00012670"/>
    </source>
</evidence>
<keyword evidence="8" id="KW-0326">Glycosidase</keyword>
<feature type="region of interest" description="Disordered" evidence="9">
    <location>
        <begin position="57"/>
        <end position="99"/>
    </location>
</feature>
<sequence>MKFVGPLAFVVTSLSCVQGQVGLWGQCGGIGYTGSTVCASGAVCTKQNDYYSQCIPSANTPSPSSNPTTSTPKPTPSTSKPSTSSPSTPSPPSSGVGKLPTNFTWTSTGPLVSAKNDGRNIRGVKDPTIVQIGDTYHVFGSVVSEAVGYNMVYFSFKDFAQANQATFYYLVNTPIGPGYRAAPVVFYFEPQKLWTSPTRTGGHTTEPSIITQNKGNGGWVDMFVICDSAHCYLFSSDDNGHLYRAQTAISNFPNGMSQPMIAMQATDIYSLFEASAVYKAGNQYLLIVEAIGSDGQRYFRSWTSNSIAGTWTPLADTEANPFARSNNVVFPGGAWTKSISHGELIRTQTDQTITLDLCKPIRFLYQGLDPSSGGSYNGLPWQLALLTQTNSPGC</sequence>
<feature type="domain" description="CBM1" evidence="11">
    <location>
        <begin position="19"/>
        <end position="55"/>
    </location>
</feature>
<dbReference type="EC" id="3.2.1.55" evidence="4"/>
<evidence type="ECO:0000256" key="3">
    <source>
        <dbReference type="ARBA" id="ARBA00007396"/>
    </source>
</evidence>
<keyword evidence="6 10" id="KW-0732">Signal</keyword>
<comment type="caution">
    <text evidence="12">The sequence shown here is derived from an EMBL/GenBank/DDBJ whole genome shotgun (WGS) entry which is preliminary data.</text>
</comment>
<dbReference type="PROSITE" id="PS00562">
    <property type="entry name" value="CBM1_1"/>
    <property type="match status" value="1"/>
</dbReference>
<evidence type="ECO:0000256" key="6">
    <source>
        <dbReference type="ARBA" id="ARBA00022729"/>
    </source>
</evidence>
<dbReference type="InterPro" id="IPR005193">
    <property type="entry name" value="GH62_arabinosidase"/>
</dbReference>
<dbReference type="InterPro" id="IPR000254">
    <property type="entry name" value="CBD"/>
</dbReference>
<evidence type="ECO:0000256" key="8">
    <source>
        <dbReference type="ARBA" id="ARBA00023295"/>
    </source>
</evidence>
<dbReference type="PROSITE" id="PS51257">
    <property type="entry name" value="PROKAR_LIPOPROTEIN"/>
    <property type="match status" value="1"/>
</dbReference>
<evidence type="ECO:0000256" key="2">
    <source>
        <dbReference type="ARBA" id="ARBA00004613"/>
    </source>
</evidence>
<dbReference type="VEuPathDB" id="FungiDB:AeMF1_017436"/>
<dbReference type="Gene3D" id="2.115.10.20">
    <property type="entry name" value="Glycosyl hydrolase domain, family 43"/>
    <property type="match status" value="2"/>
</dbReference>
<dbReference type="Pfam" id="PF03664">
    <property type="entry name" value="Glyco_hydro_62"/>
    <property type="match status" value="1"/>
</dbReference>
<dbReference type="AlphaFoldDB" id="A0A6G0XQJ7"/>
<dbReference type="GO" id="GO:0030248">
    <property type="term" value="F:cellulose binding"/>
    <property type="evidence" value="ECO:0007669"/>
    <property type="project" value="InterPro"/>
</dbReference>
<feature type="chain" id="PRO_5026293296" description="non-reducing end alpha-L-arabinofuranosidase" evidence="10">
    <location>
        <begin position="20"/>
        <end position="394"/>
    </location>
</feature>
<dbReference type="PANTHER" id="PTHR40631">
    <property type="entry name" value="ALPHA-L-ARABINOFURANOSIDASE AXHA-2-RELATED"/>
    <property type="match status" value="1"/>
</dbReference>
<dbReference type="PROSITE" id="PS51164">
    <property type="entry name" value="CBM1_2"/>
    <property type="match status" value="1"/>
</dbReference>
<name>A0A6G0XQJ7_9STRA</name>